<name>A0A9E5JUA6_9GAMM</name>
<dbReference type="InterPro" id="IPR038740">
    <property type="entry name" value="BioF2-like_GNAT_dom"/>
</dbReference>
<feature type="domain" description="BioF2-like acetyltransferase" evidence="1">
    <location>
        <begin position="175"/>
        <end position="283"/>
    </location>
</feature>
<dbReference type="InterPro" id="IPR016181">
    <property type="entry name" value="Acyl_CoA_acyltransferase"/>
</dbReference>
<dbReference type="InterPro" id="IPR017469">
    <property type="entry name" value="PEP-CTERM_FemAB-rel"/>
</dbReference>
<dbReference type="EMBL" id="JAAONZ010000002">
    <property type="protein sequence ID" value="NHO64695.1"/>
    <property type="molecule type" value="Genomic_DNA"/>
</dbReference>
<comment type="caution">
    <text evidence="2">The sequence shown here is derived from an EMBL/GenBank/DDBJ whole genome shotgun (WGS) entry which is preliminary data.</text>
</comment>
<gene>
    <name evidence="2" type="ORF">G8770_03940</name>
</gene>
<dbReference type="Proteomes" id="UP000787472">
    <property type="component" value="Unassembled WGS sequence"/>
</dbReference>
<evidence type="ECO:0000259" key="1">
    <source>
        <dbReference type="Pfam" id="PF13480"/>
    </source>
</evidence>
<dbReference type="Pfam" id="PF13480">
    <property type="entry name" value="Acetyltransf_6"/>
    <property type="match status" value="1"/>
</dbReference>
<dbReference type="InterPro" id="IPR050644">
    <property type="entry name" value="PG_Glycine_Bridge_Synth"/>
</dbReference>
<protein>
    <submittedName>
        <fullName evidence="2">FemAB family PEP-CTERM system-associated protein</fullName>
    </submittedName>
</protein>
<dbReference type="PANTHER" id="PTHR36174:SF1">
    <property type="entry name" value="LIPID II:GLYCINE GLYCYLTRANSFERASE"/>
    <property type="match status" value="1"/>
</dbReference>
<dbReference type="PANTHER" id="PTHR36174">
    <property type="entry name" value="LIPID II:GLYCINE GLYCYLTRANSFERASE"/>
    <property type="match status" value="1"/>
</dbReference>
<organism evidence="2 3">
    <name type="scientific">Pseudomaricurvus hydrocarbonicus</name>
    <dbReference type="NCBI Taxonomy" id="1470433"/>
    <lineage>
        <taxon>Bacteria</taxon>
        <taxon>Pseudomonadati</taxon>
        <taxon>Pseudomonadota</taxon>
        <taxon>Gammaproteobacteria</taxon>
        <taxon>Cellvibrionales</taxon>
        <taxon>Cellvibrionaceae</taxon>
        <taxon>Pseudomaricurvus</taxon>
    </lineage>
</organism>
<proteinExistence type="predicted"/>
<sequence length="342" mass="39160">MLLTLHYLQKDEFDHWDNFVMSSDKATFFHRAGWKTVLESAFGHKAYYIYVKFNNRVVGILPLGHIKSLIFGNSLVSTPFCVYGGIIAETAEVEAMLRNEACELAKRLNVNGLELRNLSKSDTGWPTKDLYVTFRKVIDTDHDVNMKSIPNKQRAVVRKGIKAGLTSDEGWHGEDIYKVYAESVRDLGTPVFPAKYFRILRQVFGDDCRSLMIRHEGKDVSGVLSFYFKDQVLPYYAGSTAASRGLYAHGFMYWELMRNACDQGVRVFDYGRSKVDTGSYSFKKNWGFTPEPLHYEYYLVKSETIPEVNPANPKYQVFIKAWKKLPLPMANTFGPWLARSLG</sequence>
<dbReference type="NCBIfam" id="TIGR03019">
    <property type="entry name" value="pepcterm_femAB"/>
    <property type="match status" value="1"/>
</dbReference>
<reference evidence="2" key="1">
    <citation type="submission" date="2020-03" db="EMBL/GenBank/DDBJ databases">
        <authorList>
            <person name="Guo F."/>
        </authorList>
    </citation>
    <scope>NUCLEOTIDE SEQUENCE</scope>
    <source>
        <strain evidence="2">JCM 30134</strain>
    </source>
</reference>
<evidence type="ECO:0000313" key="3">
    <source>
        <dbReference type="Proteomes" id="UP000787472"/>
    </source>
</evidence>
<evidence type="ECO:0000313" key="2">
    <source>
        <dbReference type="EMBL" id="NHO64695.1"/>
    </source>
</evidence>
<accession>A0A9E5JUA6</accession>
<dbReference type="Gene3D" id="3.40.630.30">
    <property type="match status" value="1"/>
</dbReference>
<dbReference type="SUPFAM" id="SSF55729">
    <property type="entry name" value="Acyl-CoA N-acyltransferases (Nat)"/>
    <property type="match status" value="1"/>
</dbReference>
<keyword evidence="3" id="KW-1185">Reference proteome</keyword>
<dbReference type="RefSeq" id="WP_167181965.1">
    <property type="nucleotide sequence ID" value="NZ_JAAONZ010000002.1"/>
</dbReference>
<dbReference type="AlphaFoldDB" id="A0A9E5JUA6"/>